<dbReference type="EMBL" id="CP029608">
    <property type="protein sequence ID" value="AXI61757.1"/>
    <property type="molecule type" value="Genomic_DNA"/>
</dbReference>
<proteinExistence type="predicted"/>
<sequence>MVVTFPINWQNRIAADKILFYISESYSAVNADPPLFEGTFTDAAGIGTITVDIEKVKQLSPKAIYAYYILDDGAGDPGNRSATSSAIGLKVLFKPQPVLEKPIVPLATTDKLIDLKDCAVGVKILLKRVANVLDDDDVKLTWNNQDLGTEAFGSNDPHERIVPYADIEASYYEGGADTETDVAVKVEATLLRGPTKISTSFLDDFFENIYYPGPINPVDPPAPNDELDEPHITSTAVDDVLEPADYNKEQTVTITLPSDPDKPVKTGQQVFGEYAGVRFGPVFLQDGDTSVTINLPWATIDAGGLGPNKPLQWFWSDIGGVNENPSPITMVTNNALVVELVEPEVEREYEDENIILCDDLKEPNFGLKVHIPGNPTHLKAGRNVFLHAQGYRDAAMTQPSPQTDFKSAAHPIVDPEGTNGFDMFITPYDPTIRNIPAPPPSPVVPGDYLGWWKIWYTVEIGGTEYPSEEFQSTISLVNPRGEYCEDA</sequence>
<accession>A0A345RR41</accession>
<dbReference type="AlphaFoldDB" id="A0A345RR41"/>
<reference evidence="1 2" key="1">
    <citation type="submission" date="2018-05" db="EMBL/GenBank/DDBJ databases">
        <title>Complete genome sequence of Pseudomonas kribbensis 46-2(T).</title>
        <authorList>
            <person name="Jeong H."/>
            <person name="Lee S.-G."/>
            <person name="Rha E."/>
            <person name="Kim H."/>
        </authorList>
    </citation>
    <scope>NUCLEOTIDE SEQUENCE [LARGE SCALE GENOMIC DNA]</scope>
    <source>
        <strain evidence="1 2">46-2</strain>
    </source>
</reference>
<evidence type="ECO:0000313" key="1">
    <source>
        <dbReference type="EMBL" id="AXI61757.1"/>
    </source>
</evidence>
<gene>
    <name evidence="1" type="ORF">DLD99_15170</name>
</gene>
<keyword evidence="2" id="KW-1185">Reference proteome</keyword>
<dbReference type="KEGG" id="pke:DLD99_15170"/>
<protein>
    <submittedName>
        <fullName evidence="1">Uncharacterized protein</fullName>
    </submittedName>
</protein>
<evidence type="ECO:0000313" key="2">
    <source>
        <dbReference type="Proteomes" id="UP000253720"/>
    </source>
</evidence>
<name>A0A345RR41_9PSED</name>
<dbReference type="Proteomes" id="UP000253720">
    <property type="component" value="Chromosome"/>
</dbReference>
<organism evidence="1 2">
    <name type="scientific">Pseudomonas kribbensis</name>
    <dbReference type="NCBI Taxonomy" id="1628086"/>
    <lineage>
        <taxon>Bacteria</taxon>
        <taxon>Pseudomonadati</taxon>
        <taxon>Pseudomonadota</taxon>
        <taxon>Gammaproteobacteria</taxon>
        <taxon>Pseudomonadales</taxon>
        <taxon>Pseudomonadaceae</taxon>
        <taxon>Pseudomonas</taxon>
    </lineage>
</organism>